<evidence type="ECO:0000313" key="1">
    <source>
        <dbReference type="EMBL" id="KAI9898459.1"/>
    </source>
</evidence>
<gene>
    <name evidence="1" type="ORF">N3K66_006819</name>
</gene>
<evidence type="ECO:0000313" key="2">
    <source>
        <dbReference type="Proteomes" id="UP001163324"/>
    </source>
</evidence>
<reference evidence="1" key="1">
    <citation type="submission" date="2022-10" db="EMBL/GenBank/DDBJ databases">
        <title>Complete Genome of Trichothecium roseum strain YXFP-22015, a Plant Pathogen Isolated from Citrus.</title>
        <authorList>
            <person name="Wang Y."/>
            <person name="Zhu L."/>
        </authorList>
    </citation>
    <scope>NUCLEOTIDE SEQUENCE</scope>
    <source>
        <strain evidence="1">YXFP-22015</strain>
    </source>
</reference>
<proteinExistence type="predicted"/>
<comment type="caution">
    <text evidence="1">The sequence shown here is derived from an EMBL/GenBank/DDBJ whole genome shotgun (WGS) entry which is preliminary data.</text>
</comment>
<protein>
    <submittedName>
        <fullName evidence="1">Uncharacterized protein</fullName>
    </submittedName>
</protein>
<dbReference type="Proteomes" id="UP001163324">
    <property type="component" value="Chromosome 6"/>
</dbReference>
<accession>A0ACC0UWH9</accession>
<dbReference type="EMBL" id="CM047945">
    <property type="protein sequence ID" value="KAI9898459.1"/>
    <property type="molecule type" value="Genomic_DNA"/>
</dbReference>
<sequence length="753" mass="82176">MHLGLRPDLKARRSFLDLVRERNNSFSDSEESLRQRPSSSQSFRRTTAFSTSPFGTGSATATSQPTPPLPLRSPSISDSSSGDYDELPLPGPNSRPPTPTPIHHSASTSTSSSPLSPPRPLSPSSESYTSSAHDPQRNSSSQPPIMSPSKTNAGDSDGFEYGKIYSVSGPVVVAEDMIGVAMYELVKVGHDNLVGEVIRISGDQATIQVYEETAGVMVGDPVARTGKPLSVELGPGLLNGIYDGIQRPLAEISTASDSIYIPRGIALPALDRKKKWEFTPTAKVGDHISGGDVWGTVFENSFISVHRIIFPPRARGTITKIASKGEYTVAENLLEVEFEGKKTEYPMMQTWPVRVPRPSAEKLSASEPFIVGQRVLDALFPSVQGGTVAIPGAFGCGKTVISQSVSKFSNSDVIVYVGCGERGNEMAEVLKDFPELTIDVDGRQEPIMKRTTLIANTSNMPVAAREASIYTGITVAEYFRDQGLNVAMMADSSSRWAEALREISGRLGEMPADQGFPAYLSAKLASFYERAGKISALGSPDRNGSVTIVGAVSPPGGDFSDPVTTSTLSIVQVFWGLDKKLAQRKHFPSINTGLSYSKYTNVLDKFYEKENPDFPRLRDRIKQLLSDSENLDQVVQLVGKSALSDPDKITLDIASLLKDDFLQQNGYSDYDQFCPLWKTEWMMKLIMGYHDEAQKAIGQGQTWAKVRDATSELQADLRGLKFEVPTEGEEVITKKYEDIQQKMTDKFASVMDE</sequence>
<name>A0ACC0UWH9_9HYPO</name>
<organism evidence="1 2">
    <name type="scientific">Trichothecium roseum</name>
    <dbReference type="NCBI Taxonomy" id="47278"/>
    <lineage>
        <taxon>Eukaryota</taxon>
        <taxon>Fungi</taxon>
        <taxon>Dikarya</taxon>
        <taxon>Ascomycota</taxon>
        <taxon>Pezizomycotina</taxon>
        <taxon>Sordariomycetes</taxon>
        <taxon>Hypocreomycetidae</taxon>
        <taxon>Hypocreales</taxon>
        <taxon>Hypocreales incertae sedis</taxon>
        <taxon>Trichothecium</taxon>
    </lineage>
</organism>
<keyword evidence="2" id="KW-1185">Reference proteome</keyword>